<dbReference type="Pfam" id="PF00080">
    <property type="entry name" value="Sod_Cu"/>
    <property type="match status" value="1"/>
</dbReference>
<dbReference type="PRINTS" id="PR00068">
    <property type="entry name" value="CUZNDISMTASE"/>
</dbReference>
<accession>A0A411Z336</accession>
<feature type="signal peptide" evidence="2">
    <location>
        <begin position="1"/>
        <end position="26"/>
    </location>
</feature>
<dbReference type="InterPro" id="IPR036423">
    <property type="entry name" value="SOD-like_Cu/Zn_dom_sf"/>
</dbReference>
<comment type="similarity">
    <text evidence="1">Belongs to the Cu-Zn superoxide dismutase family.</text>
</comment>
<dbReference type="EMBL" id="QWEY01000004">
    <property type="protein sequence ID" value="RGP37477.1"/>
    <property type="molecule type" value="Genomic_DNA"/>
</dbReference>
<dbReference type="Gene3D" id="2.60.40.200">
    <property type="entry name" value="Superoxide dismutase, copper/zinc binding domain"/>
    <property type="match status" value="1"/>
</dbReference>
<proteinExistence type="inferred from homology"/>
<dbReference type="OrthoDB" id="5431326at2"/>
<sequence>MTRPCIAAKFAPCLLAIGLAALPSLAFGQMAQTTQTAEATFLDGEGVQTGKGYLTETPSGVLIGLEINGLPPARWVAFHVHETGSCDHTGQHESAGGHFNPSNVEHGFLSETGPHAGDMPNIWVDDAGTARAEVFNPFVLLAEGENSILGRALMIHAEPDDHKSQPSGAAGERLACAVIE</sequence>
<evidence type="ECO:0000313" key="4">
    <source>
        <dbReference type="EMBL" id="RGP37477.1"/>
    </source>
</evidence>
<dbReference type="GO" id="GO:0005507">
    <property type="term" value="F:copper ion binding"/>
    <property type="evidence" value="ECO:0007669"/>
    <property type="project" value="InterPro"/>
</dbReference>
<evidence type="ECO:0000313" key="5">
    <source>
        <dbReference type="Proteomes" id="UP000284547"/>
    </source>
</evidence>
<protein>
    <submittedName>
        <fullName evidence="4">Superoxide dismutase family protein</fullName>
    </submittedName>
</protein>
<gene>
    <name evidence="4" type="ORF">D1012_09690</name>
</gene>
<evidence type="ECO:0000256" key="2">
    <source>
        <dbReference type="SAM" id="SignalP"/>
    </source>
</evidence>
<name>A0A411Z336_9RHOB</name>
<feature type="domain" description="Superoxide dismutase copper/zinc binding" evidence="3">
    <location>
        <begin position="53"/>
        <end position="179"/>
    </location>
</feature>
<keyword evidence="5" id="KW-1185">Reference proteome</keyword>
<evidence type="ECO:0000259" key="3">
    <source>
        <dbReference type="Pfam" id="PF00080"/>
    </source>
</evidence>
<comment type="caution">
    <text evidence="4">The sequence shown here is derived from an EMBL/GenBank/DDBJ whole genome shotgun (WGS) entry which is preliminary data.</text>
</comment>
<dbReference type="RefSeq" id="WP_118151551.1">
    <property type="nucleotide sequence ID" value="NZ_QWEY01000004.1"/>
</dbReference>
<evidence type="ECO:0000256" key="1">
    <source>
        <dbReference type="ARBA" id="ARBA00010457"/>
    </source>
</evidence>
<organism evidence="4 5">
    <name type="scientific">Pseudotabrizicola alkalilacus</name>
    <dbReference type="NCBI Taxonomy" id="2305252"/>
    <lineage>
        <taxon>Bacteria</taxon>
        <taxon>Pseudomonadati</taxon>
        <taxon>Pseudomonadota</taxon>
        <taxon>Alphaproteobacteria</taxon>
        <taxon>Rhodobacterales</taxon>
        <taxon>Paracoccaceae</taxon>
        <taxon>Pseudotabrizicola</taxon>
    </lineage>
</organism>
<dbReference type="PROSITE" id="PS00087">
    <property type="entry name" value="SOD_CU_ZN_1"/>
    <property type="match status" value="1"/>
</dbReference>
<dbReference type="AlphaFoldDB" id="A0A411Z336"/>
<keyword evidence="2" id="KW-0732">Signal</keyword>
<dbReference type="PANTHER" id="PTHR10003">
    <property type="entry name" value="SUPEROXIDE DISMUTASE CU-ZN -RELATED"/>
    <property type="match status" value="1"/>
</dbReference>
<feature type="chain" id="PRO_5019118977" evidence="2">
    <location>
        <begin position="27"/>
        <end position="180"/>
    </location>
</feature>
<dbReference type="InterPro" id="IPR024134">
    <property type="entry name" value="SOD_Cu/Zn_/chaperone"/>
</dbReference>
<dbReference type="SUPFAM" id="SSF49329">
    <property type="entry name" value="Cu,Zn superoxide dismutase-like"/>
    <property type="match status" value="1"/>
</dbReference>
<reference evidence="4 5" key="1">
    <citation type="submission" date="2018-08" db="EMBL/GenBank/DDBJ databases">
        <title>Flavobacterium tibetense sp. nov., isolated from a wetland YonghuCo on Tibetan Plateau.</title>
        <authorList>
            <person name="Phurbu D."/>
            <person name="Lu H."/>
            <person name="Xing P."/>
        </authorList>
    </citation>
    <scope>NUCLEOTIDE SEQUENCE [LARGE SCALE GENOMIC DNA]</scope>
    <source>
        <strain evidence="4 5">DJC</strain>
    </source>
</reference>
<dbReference type="CDD" id="cd00305">
    <property type="entry name" value="Cu-Zn_Superoxide_Dismutase"/>
    <property type="match status" value="1"/>
</dbReference>
<dbReference type="InterPro" id="IPR001424">
    <property type="entry name" value="SOD_Cu_Zn_dom"/>
</dbReference>
<dbReference type="Proteomes" id="UP000284547">
    <property type="component" value="Unassembled WGS sequence"/>
</dbReference>
<dbReference type="InterPro" id="IPR018152">
    <property type="entry name" value="SOD_Cu/Zn_BS"/>
</dbReference>
<dbReference type="GO" id="GO:0006801">
    <property type="term" value="P:superoxide metabolic process"/>
    <property type="evidence" value="ECO:0007669"/>
    <property type="project" value="InterPro"/>
</dbReference>